<dbReference type="PANTHER" id="PTHR43885">
    <property type="entry name" value="HALOACID DEHALOGENASE-LIKE HYDROLASE"/>
    <property type="match status" value="1"/>
</dbReference>
<dbReference type="InterPro" id="IPR023198">
    <property type="entry name" value="PGP-like_dom2"/>
</dbReference>
<organism evidence="2 3">
    <name type="scientific">Chrysochromulina tobinii</name>
    <dbReference type="NCBI Taxonomy" id="1460289"/>
    <lineage>
        <taxon>Eukaryota</taxon>
        <taxon>Haptista</taxon>
        <taxon>Haptophyta</taxon>
        <taxon>Prymnesiophyceae</taxon>
        <taxon>Prymnesiales</taxon>
        <taxon>Chrysochromulinaceae</taxon>
        <taxon>Chrysochromulina</taxon>
    </lineage>
</organism>
<sequence length="317" mass="33144">MSRAHVVLLTRLVTLSYCSTVTARTFTLITFDVDGTLVKGSGQASDASAHARAFAHAVGAILGNGSPTPLPAEVIPRESYHGSTDGLISLRLAKVVLGVQPDEAAPQLPAIFESMYHYCAELSDDEMTRGIELLPGVLETLRTLAARDDVICGLVTGNVEGIARKKMRAVGIMATGALARAAEEQTWAGEDDCAFLGGFGSDFCSADLSDPARNHLDRGEQIAIAVRRCLTLLPEGATLARVVHVGDAPSDILAAKYCADAARVPPGTIVGCVGVATGSYTAETLAKLCGEPRPGVWEPVVLERGLADPCFVQACGV</sequence>
<keyword evidence="1" id="KW-0732">Signal</keyword>
<dbReference type="InterPro" id="IPR023214">
    <property type="entry name" value="HAD_sf"/>
</dbReference>
<feature type="signal peptide" evidence="1">
    <location>
        <begin position="1"/>
        <end position="23"/>
    </location>
</feature>
<dbReference type="Proteomes" id="UP000037460">
    <property type="component" value="Unassembled WGS sequence"/>
</dbReference>
<dbReference type="Gene3D" id="1.10.150.240">
    <property type="entry name" value="Putative phosphatase, domain 2"/>
    <property type="match status" value="1"/>
</dbReference>
<dbReference type="InterPro" id="IPR036412">
    <property type="entry name" value="HAD-like_sf"/>
</dbReference>
<protein>
    <submittedName>
        <fullName evidence="2">Halo-acid dehalogenase-like hydrolase</fullName>
    </submittedName>
</protein>
<dbReference type="OrthoDB" id="40579at2759"/>
<feature type="chain" id="PRO_5005602477" evidence="1">
    <location>
        <begin position="24"/>
        <end position="317"/>
    </location>
</feature>
<dbReference type="PANTHER" id="PTHR43885:SF1">
    <property type="entry name" value="SUPERFAMILY HYDROLASE, PUTATIVE (AFU_ORTHOLOGUE AFUA_4G13290)-RELATED"/>
    <property type="match status" value="1"/>
</dbReference>
<reference evidence="3" key="1">
    <citation type="journal article" date="2015" name="PLoS Genet.">
        <title>Genome Sequence and Transcriptome Analyses of Chrysochromulina tobin: Metabolic Tools for Enhanced Algal Fitness in the Prominent Order Prymnesiales (Haptophyceae).</title>
        <authorList>
            <person name="Hovde B.T."/>
            <person name="Deodato C.R."/>
            <person name="Hunsperger H.M."/>
            <person name="Ryken S.A."/>
            <person name="Yost W."/>
            <person name="Jha R.K."/>
            <person name="Patterson J."/>
            <person name="Monnat R.J. Jr."/>
            <person name="Barlow S.B."/>
            <person name="Starkenburg S.R."/>
            <person name="Cattolico R.A."/>
        </authorList>
    </citation>
    <scope>NUCLEOTIDE SEQUENCE</scope>
    <source>
        <strain evidence="3">CCMP291</strain>
    </source>
</reference>
<evidence type="ECO:0000313" key="2">
    <source>
        <dbReference type="EMBL" id="KOO34773.1"/>
    </source>
</evidence>
<dbReference type="GO" id="GO:0016787">
    <property type="term" value="F:hydrolase activity"/>
    <property type="evidence" value="ECO:0007669"/>
    <property type="project" value="UniProtKB-KW"/>
</dbReference>
<dbReference type="SUPFAM" id="SSF56784">
    <property type="entry name" value="HAD-like"/>
    <property type="match status" value="1"/>
</dbReference>
<dbReference type="Gene3D" id="3.40.50.1000">
    <property type="entry name" value="HAD superfamily/HAD-like"/>
    <property type="match status" value="1"/>
</dbReference>
<dbReference type="AlphaFoldDB" id="A0A0M0K8P6"/>
<comment type="caution">
    <text evidence="2">The sequence shown here is derived from an EMBL/GenBank/DDBJ whole genome shotgun (WGS) entry which is preliminary data.</text>
</comment>
<gene>
    <name evidence="2" type="ORF">Ctob_012757</name>
</gene>
<dbReference type="EMBL" id="JWZX01001099">
    <property type="protein sequence ID" value="KOO34773.1"/>
    <property type="molecule type" value="Genomic_DNA"/>
</dbReference>
<accession>A0A0M0K8P6</accession>
<name>A0A0M0K8P6_9EUKA</name>
<proteinExistence type="predicted"/>
<evidence type="ECO:0000313" key="3">
    <source>
        <dbReference type="Proteomes" id="UP000037460"/>
    </source>
</evidence>
<evidence type="ECO:0000256" key="1">
    <source>
        <dbReference type="SAM" id="SignalP"/>
    </source>
</evidence>
<keyword evidence="2" id="KW-0378">Hydrolase</keyword>
<dbReference type="Pfam" id="PF00702">
    <property type="entry name" value="Hydrolase"/>
    <property type="match status" value="1"/>
</dbReference>
<keyword evidence="3" id="KW-1185">Reference proteome</keyword>